<keyword evidence="2" id="KW-0645">Protease</keyword>
<dbReference type="AlphaFoldDB" id="A0AA43TY93"/>
<comment type="cofactor">
    <cofactor evidence="1">
        <name>Zn(2+)</name>
        <dbReference type="ChEBI" id="CHEBI:29105"/>
    </cofactor>
</comment>
<evidence type="ECO:0000256" key="7">
    <source>
        <dbReference type="SAM" id="MobiDB-lite"/>
    </source>
</evidence>
<dbReference type="InterPro" id="IPR012962">
    <property type="entry name" value="Pept_M54_archaemetzincn"/>
</dbReference>
<dbReference type="PANTHER" id="PTHR15910">
    <property type="entry name" value="ARCHAEMETZINCIN"/>
    <property type="match status" value="1"/>
</dbReference>
<dbReference type="SUPFAM" id="SSF55486">
    <property type="entry name" value="Metalloproteases ('zincins'), catalytic domain"/>
    <property type="match status" value="1"/>
</dbReference>
<keyword evidence="5" id="KW-0862">Zinc</keyword>
<dbReference type="Proteomes" id="UP001161017">
    <property type="component" value="Unassembled WGS sequence"/>
</dbReference>
<keyword evidence="9" id="KW-1185">Reference proteome</keyword>
<comment type="caution">
    <text evidence="8">The sequence shown here is derived from an EMBL/GenBank/DDBJ whole genome shotgun (WGS) entry which is preliminary data.</text>
</comment>
<dbReference type="GO" id="GO:0008237">
    <property type="term" value="F:metallopeptidase activity"/>
    <property type="evidence" value="ECO:0007669"/>
    <property type="project" value="UniProtKB-KW"/>
</dbReference>
<feature type="compositionally biased region" description="Basic and acidic residues" evidence="7">
    <location>
        <begin position="303"/>
        <end position="314"/>
    </location>
</feature>
<dbReference type="Pfam" id="PF07998">
    <property type="entry name" value="Peptidase_M54"/>
    <property type="match status" value="1"/>
</dbReference>
<keyword evidence="3" id="KW-0479">Metal-binding</keyword>
<evidence type="ECO:0000256" key="3">
    <source>
        <dbReference type="ARBA" id="ARBA00022723"/>
    </source>
</evidence>
<organism evidence="8 9">
    <name type="scientific">Ramalina farinacea</name>
    <dbReference type="NCBI Taxonomy" id="258253"/>
    <lineage>
        <taxon>Eukaryota</taxon>
        <taxon>Fungi</taxon>
        <taxon>Dikarya</taxon>
        <taxon>Ascomycota</taxon>
        <taxon>Pezizomycotina</taxon>
        <taxon>Lecanoromycetes</taxon>
        <taxon>OSLEUM clade</taxon>
        <taxon>Lecanoromycetidae</taxon>
        <taxon>Lecanorales</taxon>
        <taxon>Lecanorineae</taxon>
        <taxon>Ramalinaceae</taxon>
        <taxon>Ramalina</taxon>
    </lineage>
</organism>
<dbReference type="EMBL" id="JAPUFD010000018">
    <property type="protein sequence ID" value="MDI1492269.1"/>
    <property type="molecule type" value="Genomic_DNA"/>
</dbReference>
<dbReference type="InterPro" id="IPR024079">
    <property type="entry name" value="MetalloPept_cat_dom_sf"/>
</dbReference>
<evidence type="ECO:0000256" key="6">
    <source>
        <dbReference type="ARBA" id="ARBA00023049"/>
    </source>
</evidence>
<proteinExistence type="predicted"/>
<evidence type="ECO:0000256" key="5">
    <source>
        <dbReference type="ARBA" id="ARBA00022833"/>
    </source>
</evidence>
<evidence type="ECO:0000313" key="8">
    <source>
        <dbReference type="EMBL" id="MDI1492269.1"/>
    </source>
</evidence>
<feature type="region of interest" description="Disordered" evidence="7">
    <location>
        <begin position="303"/>
        <end position="342"/>
    </location>
</feature>
<dbReference type="GO" id="GO:0006508">
    <property type="term" value="P:proteolysis"/>
    <property type="evidence" value="ECO:0007669"/>
    <property type="project" value="UniProtKB-KW"/>
</dbReference>
<dbReference type="GO" id="GO:0046872">
    <property type="term" value="F:metal ion binding"/>
    <property type="evidence" value="ECO:0007669"/>
    <property type="project" value="UniProtKB-KW"/>
</dbReference>
<dbReference type="CDD" id="cd11375">
    <property type="entry name" value="Peptidase_M54"/>
    <property type="match status" value="1"/>
</dbReference>
<accession>A0AA43TY93</accession>
<keyword evidence="6" id="KW-0482">Metalloprotease</keyword>
<sequence>MSSLHDHNVCAHKDLTSSPSGYAEQVGYVRPSAEQRARAAGLKRGQQVAEGSFPAPLVLPNDDLDLDPKWPPQNVRSWVRGKERNEVTDDRRTLYIAPPPRIDSEVKHMQSWSIPCRASDDDSKTRISSPNAHDVAQYLQAFFCGMQVNLLEPSVVPLNFMRWQDDKRRSKKRKRSDEVPSIALANATEAVRIRSRRCPDGAFLQQLNLNDLLDAVISNLPADAYSLLMLMEQDMYEEEDDDYCCGRAYGGSRCAVVSMARYNPTTLASNISTLTFSHLWPASHCADNVNGLVIEALSEKGGKGKRQLRDDRQTSHGGKTLTLVDLTSSSPPPAEPASTTPQFESAMVEAVRRWAANPNTTQESRWLSHICRTASHELGHCFGIDHCVYYACNMQGTSSIAEDRRQPPYLCPVDAEKVKRAIAGKEKENGRWQTDQYQALLRFCKDRMDKDEGDLWAGLAGWLESRLKECREDL</sequence>
<dbReference type="PANTHER" id="PTHR15910:SF1">
    <property type="entry name" value="ARCHAEMETZINCIN-2"/>
    <property type="match status" value="1"/>
</dbReference>
<evidence type="ECO:0000256" key="4">
    <source>
        <dbReference type="ARBA" id="ARBA00022801"/>
    </source>
</evidence>
<evidence type="ECO:0000256" key="2">
    <source>
        <dbReference type="ARBA" id="ARBA00022670"/>
    </source>
</evidence>
<keyword evidence="4" id="KW-0378">Hydrolase</keyword>
<evidence type="ECO:0000256" key="1">
    <source>
        <dbReference type="ARBA" id="ARBA00001947"/>
    </source>
</evidence>
<evidence type="ECO:0000313" key="9">
    <source>
        <dbReference type="Proteomes" id="UP001161017"/>
    </source>
</evidence>
<protein>
    <submittedName>
        <fullName evidence="8">Uncharacterized protein</fullName>
    </submittedName>
</protein>
<dbReference type="Gene3D" id="3.40.390.10">
    <property type="entry name" value="Collagenase (Catalytic Domain)"/>
    <property type="match status" value="1"/>
</dbReference>
<reference evidence="8" key="1">
    <citation type="journal article" date="2023" name="Genome Biol. Evol.">
        <title>First Whole Genome Sequence and Flow Cytometry Genome Size Data for the Lichen-Forming Fungus Ramalina farinacea (Ascomycota).</title>
        <authorList>
            <person name="Llewellyn T."/>
            <person name="Mian S."/>
            <person name="Hill R."/>
            <person name="Leitch I.J."/>
            <person name="Gaya E."/>
        </authorList>
    </citation>
    <scope>NUCLEOTIDE SEQUENCE</scope>
    <source>
        <strain evidence="8">LIQ254RAFAR</strain>
    </source>
</reference>
<gene>
    <name evidence="8" type="ORF">OHK93_003481</name>
</gene>
<name>A0AA43TY93_9LECA</name>